<reference evidence="17 18" key="1">
    <citation type="submission" date="2016-01" db="EMBL/GenBank/DDBJ databases">
        <authorList>
            <person name="Peeters C."/>
        </authorList>
    </citation>
    <scope>NUCLEOTIDE SEQUENCE [LARGE SCALE GENOMIC DNA]</scope>
    <source>
        <strain evidence="17">LMG 29315</strain>
    </source>
</reference>
<feature type="binding site" evidence="12">
    <location>
        <position position="422"/>
    </location>
    <ligand>
        <name>L-serine</name>
        <dbReference type="ChEBI" id="CHEBI:33384"/>
    </ligand>
</feature>
<comment type="subcellular location">
    <subcellularLocation>
        <location evidence="1 12">Cytoplasm</location>
    </subcellularLocation>
</comment>
<dbReference type="InterPro" id="IPR045864">
    <property type="entry name" value="aa-tRNA-synth_II/BPL/LPL"/>
</dbReference>
<keyword evidence="5 12" id="KW-0436">Ligase</keyword>
<dbReference type="PROSITE" id="PS50862">
    <property type="entry name" value="AA_TRNA_LIGASE_II"/>
    <property type="match status" value="1"/>
</dbReference>
<keyword evidence="15" id="KW-0175">Coiled coil</keyword>
<evidence type="ECO:0000256" key="14">
    <source>
        <dbReference type="PIRSR" id="PIRSR001529-2"/>
    </source>
</evidence>
<evidence type="ECO:0000256" key="11">
    <source>
        <dbReference type="ARBA" id="ARBA00048823"/>
    </source>
</evidence>
<feature type="binding site" evidence="12 14">
    <location>
        <begin position="387"/>
        <end position="390"/>
    </location>
    <ligand>
        <name>ATP</name>
        <dbReference type="ChEBI" id="CHEBI:30616"/>
    </ligand>
</feature>
<evidence type="ECO:0000256" key="13">
    <source>
        <dbReference type="PIRSR" id="PIRSR001529-1"/>
    </source>
</evidence>
<dbReference type="GO" id="GO:0004828">
    <property type="term" value="F:serine-tRNA ligase activity"/>
    <property type="evidence" value="ECO:0007669"/>
    <property type="project" value="UniProtKB-UniRule"/>
</dbReference>
<evidence type="ECO:0000313" key="17">
    <source>
        <dbReference type="EMBL" id="SAL15893.1"/>
    </source>
</evidence>
<feature type="binding site" evidence="12 14">
    <location>
        <begin position="300"/>
        <end position="302"/>
    </location>
    <ligand>
        <name>ATP</name>
        <dbReference type="ChEBI" id="CHEBI:30616"/>
    </ligand>
</feature>
<comment type="subunit">
    <text evidence="12">Homodimer. The tRNA molecule binds across the dimer.</text>
</comment>
<dbReference type="InterPro" id="IPR033729">
    <property type="entry name" value="SerRS_core"/>
</dbReference>
<keyword evidence="4 12" id="KW-0963">Cytoplasm</keyword>
<dbReference type="AlphaFoldDB" id="A0A658QSB3"/>
<dbReference type="PRINTS" id="PR00981">
    <property type="entry name" value="TRNASYNTHSER"/>
</dbReference>
<dbReference type="GO" id="GO:0005737">
    <property type="term" value="C:cytoplasm"/>
    <property type="evidence" value="ECO:0007669"/>
    <property type="project" value="UniProtKB-SubCell"/>
</dbReference>
<evidence type="ECO:0000256" key="12">
    <source>
        <dbReference type="HAMAP-Rule" id="MF_00176"/>
    </source>
</evidence>
<dbReference type="Gene3D" id="1.10.287.40">
    <property type="entry name" value="Serine-tRNA synthetase, tRNA binding domain"/>
    <property type="match status" value="1"/>
</dbReference>
<evidence type="ECO:0000256" key="1">
    <source>
        <dbReference type="ARBA" id="ARBA00004496"/>
    </source>
</evidence>
<feature type="binding site" evidence="13">
    <location>
        <position position="300"/>
    </location>
    <ligand>
        <name>L-serine</name>
        <dbReference type="ChEBI" id="CHEBI:33384"/>
    </ligand>
</feature>
<dbReference type="InterPro" id="IPR002317">
    <property type="entry name" value="Ser-tRNA-ligase_type_1"/>
</dbReference>
<evidence type="ECO:0000256" key="7">
    <source>
        <dbReference type="ARBA" id="ARBA00022840"/>
    </source>
</evidence>
<comment type="catalytic activity">
    <reaction evidence="10 12">
        <text>tRNA(Sec) + L-serine + ATP = L-seryl-tRNA(Sec) + AMP + diphosphate + H(+)</text>
        <dbReference type="Rhea" id="RHEA:42580"/>
        <dbReference type="Rhea" id="RHEA-COMP:9742"/>
        <dbReference type="Rhea" id="RHEA-COMP:10128"/>
        <dbReference type="ChEBI" id="CHEBI:15378"/>
        <dbReference type="ChEBI" id="CHEBI:30616"/>
        <dbReference type="ChEBI" id="CHEBI:33019"/>
        <dbReference type="ChEBI" id="CHEBI:33384"/>
        <dbReference type="ChEBI" id="CHEBI:78442"/>
        <dbReference type="ChEBI" id="CHEBI:78533"/>
        <dbReference type="ChEBI" id="CHEBI:456215"/>
        <dbReference type="EC" id="6.1.1.11"/>
    </reaction>
</comment>
<comment type="caution">
    <text evidence="17">The sequence shown here is derived from an EMBL/GenBank/DDBJ whole genome shotgun (WGS) entry which is preliminary data.</text>
</comment>
<dbReference type="GO" id="GO:0005524">
    <property type="term" value="F:ATP binding"/>
    <property type="evidence" value="ECO:0007669"/>
    <property type="project" value="UniProtKB-UniRule"/>
</dbReference>
<evidence type="ECO:0000256" key="9">
    <source>
        <dbReference type="ARBA" id="ARBA00023146"/>
    </source>
</evidence>
<dbReference type="Gene3D" id="3.30.930.10">
    <property type="entry name" value="Bira Bifunctional Protein, Domain 2"/>
    <property type="match status" value="1"/>
</dbReference>
<dbReference type="Proteomes" id="UP000198263">
    <property type="component" value="Unassembled WGS sequence"/>
</dbReference>
<dbReference type="EC" id="6.1.1.11" evidence="12"/>
<evidence type="ECO:0000256" key="3">
    <source>
        <dbReference type="ARBA" id="ARBA00010728"/>
    </source>
</evidence>
<accession>A0A658QSB3</accession>
<comment type="function">
    <text evidence="12">Catalyzes the attachment of serine to tRNA(Ser). Is also able to aminoacylate tRNA(Sec) with serine, to form the misacylated tRNA L-seryl-tRNA(Sec), which will be further converted into selenocysteinyl-tRNA(Sec).</text>
</comment>
<sequence length="466" mass="51430">MTVEQTSAVMPNSQCRLTGALKSAFSNTQQKQPAMLDIQLLRKDLDGVAKRLADRGYTLDVAAFAALEAERREIQTRTEELQARRNSLSKQIGAMKGRGEDTSAVMAEVGGIGDTMKESAAKLEDIQKRLSDLMLTVPNLPHESVPVGRDETQNVEVRRWGAPRSFDFEVKDHVDVGAPLGLDFETGAKLSGARFTLLRGQIARLHRALAQFMIDTHTEQHGYTEAYTPYIVNPEILYGTGQLPKFADDMFRVEKGGDENTVTQYLISTSEISLTNTVRDSILEANALPVKLTAHSPCFRSEAGSYGRDTRGLIRQHQFDKVEMVQVVAPEHSYAALDEMVGQAEAILQKLELPYRVITLCTGDMGFSAAKTFDLEVWLPAQNTYREISSCSNTEAFQARRMQARFRNAQGKPEFVHTLNGSGLAVGRTLVAVLENFQNADGSVTIPAALRPYMGGVERIEVRATA</sequence>
<dbReference type="PIRSF" id="PIRSF001529">
    <property type="entry name" value="Ser-tRNA-synth_IIa"/>
    <property type="match status" value="1"/>
</dbReference>
<dbReference type="HAMAP" id="MF_00176">
    <property type="entry name" value="Ser_tRNA_synth_type1"/>
    <property type="match status" value="1"/>
</dbReference>
<dbReference type="UniPathway" id="UPA00906">
    <property type="reaction ID" value="UER00895"/>
</dbReference>
<dbReference type="Pfam" id="PF02403">
    <property type="entry name" value="Seryl_tRNA_N"/>
    <property type="match status" value="1"/>
</dbReference>
<comment type="catalytic activity">
    <reaction evidence="11 12">
        <text>tRNA(Ser) + L-serine + ATP = L-seryl-tRNA(Ser) + AMP + diphosphate + H(+)</text>
        <dbReference type="Rhea" id="RHEA:12292"/>
        <dbReference type="Rhea" id="RHEA-COMP:9669"/>
        <dbReference type="Rhea" id="RHEA-COMP:9703"/>
        <dbReference type="ChEBI" id="CHEBI:15378"/>
        <dbReference type="ChEBI" id="CHEBI:30616"/>
        <dbReference type="ChEBI" id="CHEBI:33019"/>
        <dbReference type="ChEBI" id="CHEBI:33384"/>
        <dbReference type="ChEBI" id="CHEBI:78442"/>
        <dbReference type="ChEBI" id="CHEBI:78533"/>
        <dbReference type="ChEBI" id="CHEBI:456215"/>
        <dbReference type="EC" id="6.1.1.11"/>
    </reaction>
</comment>
<feature type="binding site" evidence="12 13">
    <location>
        <position position="323"/>
    </location>
    <ligand>
        <name>L-serine</name>
        <dbReference type="ChEBI" id="CHEBI:33384"/>
    </ligand>
</feature>
<feature type="coiled-coil region" evidence="15">
    <location>
        <begin position="64"/>
        <end position="91"/>
    </location>
</feature>
<keyword evidence="18" id="KW-1185">Reference proteome</keyword>
<organism evidence="17 18">
    <name type="scientific">Caballeronia concitans</name>
    <dbReference type="NCBI Taxonomy" id="1777133"/>
    <lineage>
        <taxon>Bacteria</taxon>
        <taxon>Pseudomonadati</taxon>
        <taxon>Pseudomonadota</taxon>
        <taxon>Betaproteobacteria</taxon>
        <taxon>Burkholderiales</taxon>
        <taxon>Burkholderiaceae</taxon>
        <taxon>Caballeronia</taxon>
    </lineage>
</organism>
<dbReference type="GO" id="GO:0006434">
    <property type="term" value="P:seryl-tRNA aminoacylation"/>
    <property type="evidence" value="ECO:0007669"/>
    <property type="project" value="UniProtKB-UniRule"/>
</dbReference>
<dbReference type="Pfam" id="PF00587">
    <property type="entry name" value="tRNA-synt_2b"/>
    <property type="match status" value="1"/>
</dbReference>
<evidence type="ECO:0000256" key="15">
    <source>
        <dbReference type="SAM" id="Coils"/>
    </source>
</evidence>
<evidence type="ECO:0000256" key="4">
    <source>
        <dbReference type="ARBA" id="ARBA00022490"/>
    </source>
</evidence>
<evidence type="ECO:0000259" key="16">
    <source>
        <dbReference type="PROSITE" id="PS50862"/>
    </source>
</evidence>
<dbReference type="InterPro" id="IPR010978">
    <property type="entry name" value="tRNA-bd_arm"/>
</dbReference>
<keyword evidence="9 12" id="KW-0030">Aminoacyl-tRNA synthetase</keyword>
<dbReference type="PANTHER" id="PTHR43697">
    <property type="entry name" value="SERYL-TRNA SYNTHETASE"/>
    <property type="match status" value="1"/>
</dbReference>
<keyword evidence="7 12" id="KW-0067">ATP-binding</keyword>
<dbReference type="GO" id="GO:0016260">
    <property type="term" value="P:selenocysteine biosynthetic process"/>
    <property type="evidence" value="ECO:0007669"/>
    <property type="project" value="UniProtKB-UniRule"/>
</dbReference>
<dbReference type="SUPFAM" id="SSF55681">
    <property type="entry name" value="Class II aaRS and biotin synthetases"/>
    <property type="match status" value="1"/>
</dbReference>
<comment type="pathway">
    <text evidence="2 12">Aminoacyl-tRNA biosynthesis; selenocysteinyl-tRNA(Sec) biosynthesis; L-seryl-tRNA(Sec) from L-serine and tRNA(Sec): step 1/1.</text>
</comment>
<evidence type="ECO:0000256" key="2">
    <source>
        <dbReference type="ARBA" id="ARBA00005045"/>
    </source>
</evidence>
<feature type="domain" description="Aminoacyl-transfer RNA synthetases class-II family profile" evidence="16">
    <location>
        <begin position="172"/>
        <end position="447"/>
    </location>
</feature>
<comment type="caution">
    <text evidence="12">Lacks conserved residue(s) required for the propagation of feature annotation.</text>
</comment>
<keyword evidence="8 12" id="KW-0648">Protein biosynthesis</keyword>
<protein>
    <recommendedName>
        <fullName evidence="12">Serine--tRNA ligase</fullName>
        <ecNumber evidence="12">6.1.1.11</ecNumber>
    </recommendedName>
    <alternativeName>
        <fullName evidence="12">Seryl-tRNA synthetase</fullName>
        <shortName evidence="12">SerRS</shortName>
    </alternativeName>
    <alternativeName>
        <fullName evidence="12">Seryl-tRNA(Ser/Sec) synthetase</fullName>
    </alternativeName>
</protein>
<comment type="similarity">
    <text evidence="3 12">Belongs to the class-II aminoacyl-tRNA synthetase family. Type-1 seryl-tRNA synthetase subfamily.</text>
</comment>
<dbReference type="InterPro" id="IPR015866">
    <property type="entry name" value="Ser-tRNA-synth_1_N"/>
</dbReference>
<evidence type="ECO:0000256" key="6">
    <source>
        <dbReference type="ARBA" id="ARBA00022741"/>
    </source>
</evidence>
<feature type="binding site" evidence="13">
    <location>
        <position position="269"/>
    </location>
    <ligand>
        <name>L-serine</name>
        <dbReference type="ChEBI" id="CHEBI:33384"/>
    </ligand>
</feature>
<feature type="binding site" evidence="12">
    <location>
        <begin position="269"/>
        <end position="271"/>
    </location>
    <ligand>
        <name>L-serine</name>
        <dbReference type="ChEBI" id="CHEBI:33384"/>
    </ligand>
</feature>
<evidence type="ECO:0000313" key="18">
    <source>
        <dbReference type="Proteomes" id="UP000198263"/>
    </source>
</evidence>
<evidence type="ECO:0000256" key="10">
    <source>
        <dbReference type="ARBA" id="ARBA00047929"/>
    </source>
</evidence>
<dbReference type="InterPro" id="IPR006195">
    <property type="entry name" value="aa-tRNA-synth_II"/>
</dbReference>
<dbReference type="SUPFAM" id="SSF46589">
    <property type="entry name" value="tRNA-binding arm"/>
    <property type="match status" value="1"/>
</dbReference>
<dbReference type="InterPro" id="IPR042103">
    <property type="entry name" value="SerRS_1_N_sf"/>
</dbReference>
<comment type="domain">
    <text evidence="12">Consists of two distinct domains, a catalytic core and a N-terminal extension that is involved in tRNA binding.</text>
</comment>
<proteinExistence type="inferred from homology"/>
<feature type="binding site" evidence="13">
    <location>
        <position position="420"/>
    </location>
    <ligand>
        <name>L-serine</name>
        <dbReference type="ChEBI" id="CHEBI:33384"/>
    </ligand>
</feature>
<keyword evidence="6 12" id="KW-0547">Nucleotide-binding</keyword>
<evidence type="ECO:0000256" key="5">
    <source>
        <dbReference type="ARBA" id="ARBA00022598"/>
    </source>
</evidence>
<dbReference type="NCBIfam" id="TIGR00414">
    <property type="entry name" value="serS"/>
    <property type="match status" value="1"/>
</dbReference>
<dbReference type="InterPro" id="IPR002314">
    <property type="entry name" value="aa-tRNA-synt_IIb"/>
</dbReference>
<evidence type="ECO:0000256" key="8">
    <source>
        <dbReference type="ARBA" id="ARBA00022917"/>
    </source>
</evidence>
<dbReference type="CDD" id="cd00770">
    <property type="entry name" value="SerRS_core"/>
    <property type="match status" value="1"/>
</dbReference>
<dbReference type="PANTHER" id="PTHR43697:SF1">
    <property type="entry name" value="SERINE--TRNA LIGASE"/>
    <property type="match status" value="1"/>
</dbReference>
<dbReference type="EMBL" id="FCNV02000001">
    <property type="protein sequence ID" value="SAL15893.1"/>
    <property type="molecule type" value="Genomic_DNA"/>
</dbReference>
<gene>
    <name evidence="12" type="primary">serS</name>
    <name evidence="17" type="ORF">AWB72_00881</name>
</gene>
<name>A0A658QSB3_9BURK</name>